<evidence type="ECO:0000313" key="7">
    <source>
        <dbReference type="Proteomes" id="UP000199112"/>
    </source>
</evidence>
<sequence>MLAWPEKTIYEALETVASTHPEKSAVVGPDTDWTYATLLEESRSLAAGLADLGVGAGDVVAVWLGNRPEWVACQLATSVLGAAMVAVNTRYRTHELEYMLTDSSASVLVTEESLLGRNYHEMVESIVPEVATQSPSTFDPDSIPTLDAVVSLESDPRRPAIRDYEDVVEEGRSRVSNADLEPASDPAATAAIFYTSGTTSDPKGCLQSNRSLVNHSAHVAAHLEINESDVGVATLPFCGIWGYNTVFAHLLLGATLVTQTHFDPERTIDLVDGHDATSLSGLGVMFERMLAIADFARSRVDTLERGVVGFISKGFDEPLFERIEDAFGFPVVQPYGLSEANSQLFVGDPAAPMAKRKRVGGPPIHPEIDVRIVDPESRAERPAGEAGELALRGYPVADGYLGKPDATAEAFDESGWFYTGDLCVREADGSVYYRSRLDDALRTRGFLVAPREIGAAVEEHAAVRSCEVVGAPHPRHGEVPVAFVILESNGEVGKSNGKVGESNREAGESEGGVSANSLETFLDDRVADYKVPAAFEFVEAFPTTPGPNGEKVQKGTLRERVRDRFDS</sequence>
<dbReference type="RefSeq" id="WP_090508242.1">
    <property type="nucleotide sequence ID" value="NZ_FNWL01000005.1"/>
</dbReference>
<dbReference type="GO" id="GO:0031956">
    <property type="term" value="F:medium-chain fatty acid-CoA ligase activity"/>
    <property type="evidence" value="ECO:0007669"/>
    <property type="project" value="TreeGrafter"/>
</dbReference>
<name>A0A1H6G4G8_9EURY</name>
<dbReference type="Proteomes" id="UP000199112">
    <property type="component" value="Unassembled WGS sequence"/>
</dbReference>
<dbReference type="Pfam" id="PF13193">
    <property type="entry name" value="AMP-binding_C"/>
    <property type="match status" value="1"/>
</dbReference>
<evidence type="ECO:0000256" key="3">
    <source>
        <dbReference type="SAM" id="MobiDB-lite"/>
    </source>
</evidence>
<dbReference type="EMBL" id="FNWL01000005">
    <property type="protein sequence ID" value="SEH17986.1"/>
    <property type="molecule type" value="Genomic_DNA"/>
</dbReference>
<dbReference type="InterPro" id="IPR025110">
    <property type="entry name" value="AMP-bd_C"/>
</dbReference>
<dbReference type="Gene3D" id="3.40.50.12780">
    <property type="entry name" value="N-terminal domain of ligase-like"/>
    <property type="match status" value="1"/>
</dbReference>
<keyword evidence="7" id="KW-1185">Reference proteome</keyword>
<dbReference type="InterPro" id="IPR000873">
    <property type="entry name" value="AMP-dep_synth/lig_dom"/>
</dbReference>
<dbReference type="AlphaFoldDB" id="A0A1H6G4G8"/>
<evidence type="ECO:0000259" key="5">
    <source>
        <dbReference type="Pfam" id="PF13193"/>
    </source>
</evidence>
<reference evidence="7" key="1">
    <citation type="submission" date="2016-10" db="EMBL/GenBank/DDBJ databases">
        <authorList>
            <person name="Varghese N."/>
            <person name="Submissions S."/>
        </authorList>
    </citation>
    <scope>NUCLEOTIDE SEQUENCE [LARGE SCALE GENOMIC DNA]</scope>
    <source>
        <strain evidence="7">CGMCC 1.8981</strain>
    </source>
</reference>
<proteinExistence type="inferred from homology"/>
<gene>
    <name evidence="6" type="ORF">SAMN04487967_3513</name>
</gene>
<dbReference type="Gene3D" id="3.30.300.30">
    <property type="match status" value="1"/>
</dbReference>
<feature type="compositionally biased region" description="Basic and acidic residues" evidence="3">
    <location>
        <begin position="551"/>
        <end position="567"/>
    </location>
</feature>
<feature type="region of interest" description="Disordered" evidence="3">
    <location>
        <begin position="494"/>
        <end position="515"/>
    </location>
</feature>
<dbReference type="PANTHER" id="PTHR43201">
    <property type="entry name" value="ACYL-COA SYNTHETASE"/>
    <property type="match status" value="1"/>
</dbReference>
<dbReference type="InterPro" id="IPR045851">
    <property type="entry name" value="AMP-bd_C_sf"/>
</dbReference>
<comment type="similarity">
    <text evidence="1">Belongs to the ATP-dependent AMP-binding enzyme family.</text>
</comment>
<dbReference type="OrthoDB" id="193284at2157"/>
<protein>
    <submittedName>
        <fullName evidence="6">Fatty-acyl-CoA synthase</fullName>
    </submittedName>
</protein>
<keyword evidence="2" id="KW-0436">Ligase</keyword>
<evidence type="ECO:0000256" key="1">
    <source>
        <dbReference type="ARBA" id="ARBA00006432"/>
    </source>
</evidence>
<feature type="domain" description="AMP-binding enzyme C-terminal" evidence="5">
    <location>
        <begin position="452"/>
        <end position="544"/>
    </location>
</feature>
<organism evidence="6 7">
    <name type="scientific">Natronorubrum sediminis</name>
    <dbReference type="NCBI Taxonomy" id="640943"/>
    <lineage>
        <taxon>Archaea</taxon>
        <taxon>Methanobacteriati</taxon>
        <taxon>Methanobacteriota</taxon>
        <taxon>Stenosarchaea group</taxon>
        <taxon>Halobacteria</taxon>
        <taxon>Halobacteriales</taxon>
        <taxon>Natrialbaceae</taxon>
        <taxon>Natronorubrum</taxon>
    </lineage>
</organism>
<dbReference type="Pfam" id="PF00501">
    <property type="entry name" value="AMP-binding"/>
    <property type="match status" value="1"/>
</dbReference>
<dbReference type="PANTHER" id="PTHR43201:SF5">
    <property type="entry name" value="MEDIUM-CHAIN ACYL-COA LIGASE ACSF2, MITOCHONDRIAL"/>
    <property type="match status" value="1"/>
</dbReference>
<dbReference type="GO" id="GO:0006631">
    <property type="term" value="P:fatty acid metabolic process"/>
    <property type="evidence" value="ECO:0007669"/>
    <property type="project" value="TreeGrafter"/>
</dbReference>
<dbReference type="InterPro" id="IPR042099">
    <property type="entry name" value="ANL_N_sf"/>
</dbReference>
<feature type="domain" description="AMP-dependent synthetase/ligase" evidence="4">
    <location>
        <begin position="14"/>
        <end position="401"/>
    </location>
</feature>
<dbReference type="PROSITE" id="PS00455">
    <property type="entry name" value="AMP_BINDING"/>
    <property type="match status" value="1"/>
</dbReference>
<evidence type="ECO:0000259" key="4">
    <source>
        <dbReference type="Pfam" id="PF00501"/>
    </source>
</evidence>
<evidence type="ECO:0000313" key="6">
    <source>
        <dbReference type="EMBL" id="SEH17986.1"/>
    </source>
</evidence>
<accession>A0A1H6G4G8</accession>
<dbReference type="SUPFAM" id="SSF56801">
    <property type="entry name" value="Acetyl-CoA synthetase-like"/>
    <property type="match status" value="1"/>
</dbReference>
<dbReference type="InterPro" id="IPR020845">
    <property type="entry name" value="AMP-binding_CS"/>
</dbReference>
<feature type="region of interest" description="Disordered" evidence="3">
    <location>
        <begin position="540"/>
        <end position="567"/>
    </location>
</feature>
<evidence type="ECO:0000256" key="2">
    <source>
        <dbReference type="ARBA" id="ARBA00022598"/>
    </source>
</evidence>